<dbReference type="AlphaFoldDB" id="A0A382R1H3"/>
<proteinExistence type="predicted"/>
<dbReference type="EMBL" id="UINC01117770">
    <property type="protein sequence ID" value="SVC90431.1"/>
    <property type="molecule type" value="Genomic_DNA"/>
</dbReference>
<gene>
    <name evidence="1" type="ORF">METZ01_LOCUS343285</name>
</gene>
<organism evidence="1">
    <name type="scientific">marine metagenome</name>
    <dbReference type="NCBI Taxonomy" id="408172"/>
    <lineage>
        <taxon>unclassified sequences</taxon>
        <taxon>metagenomes</taxon>
        <taxon>ecological metagenomes</taxon>
    </lineage>
</organism>
<sequence>DLSCHILILYSDCDTVYRNKFTGFYGSIKIKQLSQ</sequence>
<name>A0A382R1H3_9ZZZZ</name>
<feature type="non-terminal residue" evidence="1">
    <location>
        <position position="1"/>
    </location>
</feature>
<accession>A0A382R1H3</accession>
<protein>
    <submittedName>
        <fullName evidence="1">Uncharacterized protein</fullName>
    </submittedName>
</protein>
<reference evidence="1" key="1">
    <citation type="submission" date="2018-05" db="EMBL/GenBank/DDBJ databases">
        <authorList>
            <person name="Lanie J.A."/>
            <person name="Ng W.-L."/>
            <person name="Kazmierczak K.M."/>
            <person name="Andrzejewski T.M."/>
            <person name="Davidsen T.M."/>
            <person name="Wayne K.J."/>
            <person name="Tettelin H."/>
            <person name="Glass J.I."/>
            <person name="Rusch D."/>
            <person name="Podicherti R."/>
            <person name="Tsui H.-C.T."/>
            <person name="Winkler M.E."/>
        </authorList>
    </citation>
    <scope>NUCLEOTIDE SEQUENCE</scope>
</reference>
<evidence type="ECO:0000313" key="1">
    <source>
        <dbReference type="EMBL" id="SVC90431.1"/>
    </source>
</evidence>